<organism evidence="1 2">
    <name type="scientific">Kitasatospora kifunensis</name>
    <name type="common">Streptomyces kifunensis</name>
    <dbReference type="NCBI Taxonomy" id="58351"/>
    <lineage>
        <taxon>Bacteria</taxon>
        <taxon>Bacillati</taxon>
        <taxon>Actinomycetota</taxon>
        <taxon>Actinomycetes</taxon>
        <taxon>Kitasatosporales</taxon>
        <taxon>Streptomycetaceae</taxon>
        <taxon>Kitasatospora</taxon>
    </lineage>
</organism>
<gene>
    <name evidence="1" type="ORF">FHR34_008233</name>
</gene>
<name>A0A7W7RC03_KITKI</name>
<keyword evidence="2" id="KW-1185">Reference proteome</keyword>
<accession>A0A7W7RC03</accession>
<protein>
    <submittedName>
        <fullName evidence="1">Uncharacterized protein</fullName>
    </submittedName>
</protein>
<dbReference type="RefSeq" id="WP_184947221.1">
    <property type="nucleotide sequence ID" value="NZ_JACHJV010000004.1"/>
</dbReference>
<proteinExistence type="predicted"/>
<sequence>MSVRFGDFVDLAGQHLAHLHTQRFRHLLQDQRDAIAGELADLGRLLLTVERAMAWEPVDVIAARPLENGRTHDLLQHAVALLDKARGTRPAPLSPERAVHSIRQATFLVRTGRDLLATHTGPDGSPRTRTGVTLETDELRAAAVARVLELTGPVSRIAARLFYDTPLDIYPGKARDLAEAADVFGKLALAVARGTDDRAVAALNDIRPAPVLRAAPPEPGTLLPALFDGVHASADRLTELAWRATGNGAAQPTASAMRTVAVRLTATHLLMADVTSHLAPALPADGSEPLADANRAAAARWREVAACWAPLHTALNDSHGPDPQAAEARALTDRLGRVLHTDPDWRPEMIGSPLRPLRELAAPETMAGLAELLRHVAGASEILARDHQTLTERLAAQGQLYLRASGRGVNRLPVRPITVDRRTELAEVYVRISRAAGAAEQHYATACAELGSPAGAARLHQLALQLEKTPDPAVASRIALRRAAVRLASQGVSPQVQAHPRPTPGIEM</sequence>
<comment type="caution">
    <text evidence="1">The sequence shown here is derived from an EMBL/GenBank/DDBJ whole genome shotgun (WGS) entry which is preliminary data.</text>
</comment>
<evidence type="ECO:0000313" key="2">
    <source>
        <dbReference type="Proteomes" id="UP000540506"/>
    </source>
</evidence>
<reference evidence="1 2" key="1">
    <citation type="submission" date="2020-08" db="EMBL/GenBank/DDBJ databases">
        <title>Sequencing the genomes of 1000 actinobacteria strains.</title>
        <authorList>
            <person name="Klenk H.-P."/>
        </authorList>
    </citation>
    <scope>NUCLEOTIDE SEQUENCE [LARGE SCALE GENOMIC DNA]</scope>
    <source>
        <strain evidence="1 2">DSM 41654</strain>
    </source>
</reference>
<dbReference type="AlphaFoldDB" id="A0A7W7RC03"/>
<evidence type="ECO:0000313" key="1">
    <source>
        <dbReference type="EMBL" id="MBB4929134.1"/>
    </source>
</evidence>
<dbReference type="EMBL" id="JACHJV010000004">
    <property type="protein sequence ID" value="MBB4929134.1"/>
    <property type="molecule type" value="Genomic_DNA"/>
</dbReference>
<dbReference type="Proteomes" id="UP000540506">
    <property type="component" value="Unassembled WGS sequence"/>
</dbReference>